<feature type="domain" description="Xylose isomerase-like TIM barrel" evidence="2">
    <location>
        <begin position="22"/>
        <end position="251"/>
    </location>
</feature>
<reference evidence="4" key="1">
    <citation type="journal article" date="2019" name="Int. J. Syst. Evol. Microbiol.">
        <title>The Global Catalogue of Microorganisms (GCM) 10K type strain sequencing project: providing services to taxonomists for standard genome sequencing and annotation.</title>
        <authorList>
            <consortium name="The Broad Institute Genomics Platform"/>
            <consortium name="The Broad Institute Genome Sequencing Center for Infectious Disease"/>
            <person name="Wu L."/>
            <person name="Ma J."/>
        </authorList>
    </citation>
    <scope>NUCLEOTIDE SEQUENCE [LARGE SCALE GENOMIC DNA]</scope>
    <source>
        <strain evidence="4">JCM 16950</strain>
    </source>
</reference>
<organism evidence="3 4">
    <name type="scientific">Microbacterium kribbense</name>
    <dbReference type="NCBI Taxonomy" id="433645"/>
    <lineage>
        <taxon>Bacteria</taxon>
        <taxon>Bacillati</taxon>
        <taxon>Actinomycetota</taxon>
        <taxon>Actinomycetes</taxon>
        <taxon>Micrococcales</taxon>
        <taxon>Microbacteriaceae</taxon>
        <taxon>Microbacterium</taxon>
    </lineage>
</organism>
<evidence type="ECO:0000313" key="3">
    <source>
        <dbReference type="EMBL" id="GAA3764781.1"/>
    </source>
</evidence>
<dbReference type="InterPro" id="IPR013022">
    <property type="entry name" value="Xyl_isomerase-like_TIM-brl"/>
</dbReference>
<sequence>MRIGADSTKFPGAVRLNPVELIDRAAKLGLEGVYFRSILELSPTLDRAQLQDVSQQARERGMRLEAGIGKVNPFSTPEAPHIRKLGGGDYRRAQIMMIEGAAAIGIHELWSALSNYQFHLSGLYAFDRFRTDVDWPAQLRATTAFLKGLAPVLRANGTHVNVETHEEITSFELVRIVEEVGPDAVGITFDTANVAVRGESPAAAARRVAPYVRATHVRDVALVRESDGLRRYLVPVGEGVIDWRAVLDALAPAAPMLSIEGIIASRAGMSVPVFDPRWAPNHPEMVIAERDELLALADDYQRRAHEGEVPDATALAGPVEPDEPRRFLENSMRALRTLLAGTRPSMSKETA</sequence>
<dbReference type="EMBL" id="BAABAF010000005">
    <property type="protein sequence ID" value="GAA3764781.1"/>
    <property type="molecule type" value="Genomic_DNA"/>
</dbReference>
<dbReference type="Proteomes" id="UP001500540">
    <property type="component" value="Unassembled WGS sequence"/>
</dbReference>
<dbReference type="PANTHER" id="PTHR12110">
    <property type="entry name" value="HYDROXYPYRUVATE ISOMERASE"/>
    <property type="match status" value="1"/>
</dbReference>
<evidence type="ECO:0000313" key="4">
    <source>
        <dbReference type="Proteomes" id="UP001500540"/>
    </source>
</evidence>
<keyword evidence="3" id="KW-0413">Isomerase</keyword>
<gene>
    <name evidence="3" type="ORF">GCM10022240_16310</name>
</gene>
<dbReference type="GO" id="GO:0016853">
    <property type="term" value="F:isomerase activity"/>
    <property type="evidence" value="ECO:0007669"/>
    <property type="project" value="UniProtKB-KW"/>
</dbReference>
<name>A0ABP7GHV9_9MICO</name>
<dbReference type="PANTHER" id="PTHR12110:SF53">
    <property type="entry name" value="BLR5974 PROTEIN"/>
    <property type="match status" value="1"/>
</dbReference>
<dbReference type="InterPro" id="IPR050312">
    <property type="entry name" value="IolE/XylAMocC-like"/>
</dbReference>
<dbReference type="Gene3D" id="3.20.20.150">
    <property type="entry name" value="Divalent-metal-dependent TIM barrel enzymes"/>
    <property type="match status" value="1"/>
</dbReference>
<evidence type="ECO:0000259" key="2">
    <source>
        <dbReference type="Pfam" id="PF01261"/>
    </source>
</evidence>
<dbReference type="Pfam" id="PF01261">
    <property type="entry name" value="AP_endonuc_2"/>
    <property type="match status" value="1"/>
</dbReference>
<keyword evidence="1" id="KW-0119">Carbohydrate metabolism</keyword>
<keyword evidence="4" id="KW-1185">Reference proteome</keyword>
<evidence type="ECO:0000256" key="1">
    <source>
        <dbReference type="ARBA" id="ARBA00023277"/>
    </source>
</evidence>
<protein>
    <submittedName>
        <fullName evidence="3">Sugar phosphate isomerase/epimerase</fullName>
    </submittedName>
</protein>
<proteinExistence type="predicted"/>
<dbReference type="RefSeq" id="WP_344782411.1">
    <property type="nucleotide sequence ID" value="NZ_BAABAF010000005.1"/>
</dbReference>
<dbReference type="InterPro" id="IPR036237">
    <property type="entry name" value="Xyl_isomerase-like_sf"/>
</dbReference>
<dbReference type="SUPFAM" id="SSF51658">
    <property type="entry name" value="Xylose isomerase-like"/>
    <property type="match status" value="1"/>
</dbReference>
<comment type="caution">
    <text evidence="3">The sequence shown here is derived from an EMBL/GenBank/DDBJ whole genome shotgun (WGS) entry which is preliminary data.</text>
</comment>
<accession>A0ABP7GHV9</accession>